<proteinExistence type="inferred from homology"/>
<comment type="caution">
    <text evidence="9">The sequence shown here is derived from an EMBL/GenBank/DDBJ whole genome shotgun (WGS) entry which is preliminary data.</text>
</comment>
<dbReference type="PROSITE" id="PS00588">
    <property type="entry name" value="FLAGELLA_BB_ROD"/>
    <property type="match status" value="1"/>
</dbReference>
<evidence type="ECO:0000256" key="4">
    <source>
        <dbReference type="ARBA" id="ARBA00023143"/>
    </source>
</evidence>
<dbReference type="InterPro" id="IPR019776">
    <property type="entry name" value="Flagellar_basal_body_rod_CS"/>
</dbReference>
<keyword evidence="4 6" id="KW-0975">Bacterial flagellum</keyword>
<feature type="domain" description="Flagellar basal-body/hook protein C-terminal" evidence="8">
    <location>
        <begin position="95"/>
        <end position="138"/>
    </location>
</feature>
<keyword evidence="9" id="KW-0969">Cilium</keyword>
<name>A0A0X4EW61_9ENTR</name>
<evidence type="ECO:0000256" key="6">
    <source>
        <dbReference type="RuleBase" id="RU362062"/>
    </source>
</evidence>
<protein>
    <recommendedName>
        <fullName evidence="3 6">Flagellar basal-body rod protein FlgC</fullName>
    </recommendedName>
</protein>
<dbReference type="GO" id="GO:0030694">
    <property type="term" value="C:bacterial-type flagellum basal body, rod"/>
    <property type="evidence" value="ECO:0007669"/>
    <property type="project" value="UniProtKB-UniRule"/>
</dbReference>
<keyword evidence="10" id="KW-1185">Reference proteome</keyword>
<evidence type="ECO:0000259" key="8">
    <source>
        <dbReference type="Pfam" id="PF06429"/>
    </source>
</evidence>
<organism evidence="9 10">
    <name type="scientific">Enterobacter genomosp. O</name>
    <dbReference type="NCBI Taxonomy" id="2364150"/>
    <lineage>
        <taxon>Bacteria</taxon>
        <taxon>Pseudomonadati</taxon>
        <taxon>Pseudomonadota</taxon>
        <taxon>Gammaproteobacteria</taxon>
        <taxon>Enterobacterales</taxon>
        <taxon>Enterobacteriaceae</taxon>
        <taxon>Enterobacter</taxon>
        <taxon>Enterobacter cloacae complex</taxon>
        <taxon>Enterobacter cloacae complex clade O</taxon>
    </lineage>
</organism>
<accession>A0A0X4EW61</accession>
<dbReference type="RefSeq" id="WP_059310347.1">
    <property type="nucleotide sequence ID" value="NZ_LRCR01000003.1"/>
</dbReference>
<dbReference type="Proteomes" id="UP000064715">
    <property type="component" value="Unassembled WGS sequence"/>
</dbReference>
<dbReference type="EMBL" id="LRCR01000003">
    <property type="protein sequence ID" value="KUQ85956.1"/>
    <property type="molecule type" value="Genomic_DNA"/>
</dbReference>
<evidence type="ECO:0000256" key="2">
    <source>
        <dbReference type="ARBA" id="ARBA00009677"/>
    </source>
</evidence>
<comment type="subunit">
    <text evidence="5 6">The basal body constitutes a major portion of the flagellar organelle and consists of four rings (L,P,S, and M) mounted on a central rod. The rod consists of about 26 subunits of FlgG in the distal portion, and FlgB, FlgC and FlgF are thought to build up the proximal portion of the rod with about 6 subunits each.</text>
</comment>
<evidence type="ECO:0000313" key="9">
    <source>
        <dbReference type="EMBL" id="KUQ85956.1"/>
    </source>
</evidence>
<evidence type="ECO:0000256" key="5">
    <source>
        <dbReference type="ARBA" id="ARBA00025933"/>
    </source>
</evidence>
<dbReference type="OrthoDB" id="9794148at2"/>
<keyword evidence="9" id="KW-0282">Flagellum</keyword>
<evidence type="ECO:0000259" key="7">
    <source>
        <dbReference type="Pfam" id="PF00460"/>
    </source>
</evidence>
<dbReference type="Pfam" id="PF06429">
    <property type="entry name" value="Flg_bbr_C"/>
    <property type="match status" value="1"/>
</dbReference>
<keyword evidence="9" id="KW-0966">Cell projection</keyword>
<dbReference type="InterPro" id="IPR006299">
    <property type="entry name" value="FlgC"/>
</dbReference>
<comment type="similarity">
    <text evidence="2">Belongs to the flagella basal body rod proteins family.</text>
</comment>
<dbReference type="PANTHER" id="PTHR30435:SF29">
    <property type="entry name" value="FLAGELLAR BASAL-BODY ROD PROTEIN FLGC"/>
    <property type="match status" value="1"/>
</dbReference>
<dbReference type="InterPro" id="IPR010930">
    <property type="entry name" value="Flg_bb/hook_C_dom"/>
</dbReference>
<evidence type="ECO:0000256" key="1">
    <source>
        <dbReference type="ARBA" id="ARBA00004117"/>
    </source>
</evidence>
<reference evidence="10" key="1">
    <citation type="submission" date="2016-01" db="EMBL/GenBank/DDBJ databases">
        <title>WGS of SAMN04407783.</title>
        <authorList>
            <person name="Adams M."/>
            <person name="Sutton G."/>
            <person name="Nelson K."/>
            <person name="Thaden J."/>
            <person name="Fowler V."/>
            <person name="Mccorrison J."/>
            <person name="Sanka R."/>
            <person name="Brinkac L."/>
            <person name="Nierman W."/>
        </authorList>
    </citation>
    <scope>NUCLEOTIDE SEQUENCE [LARGE SCALE GENOMIC DNA]</scope>
    <source>
        <strain evidence="10">GN04363</strain>
    </source>
</reference>
<dbReference type="GO" id="GO:0071978">
    <property type="term" value="P:bacterial-type flagellum-dependent swarming motility"/>
    <property type="evidence" value="ECO:0007669"/>
    <property type="project" value="TreeGrafter"/>
</dbReference>
<sequence>MAFSDIYRVSGSAMTAQTVRLNTIASNLANAETASATEDGTYKARRPVFAAVYKNDELMNHQALTGARVQVMDVVETGNAVQRYEPHNPMANPDGYVYYPDVNVVEEMADMMSASRGFETNVDVLNSVKSMQQSLLRLGEA</sequence>
<dbReference type="Pfam" id="PF00460">
    <property type="entry name" value="Flg_bb_rod"/>
    <property type="match status" value="1"/>
</dbReference>
<dbReference type="NCBIfam" id="TIGR01395">
    <property type="entry name" value="FlgC"/>
    <property type="match status" value="1"/>
</dbReference>
<dbReference type="PANTHER" id="PTHR30435">
    <property type="entry name" value="FLAGELLAR PROTEIN"/>
    <property type="match status" value="1"/>
</dbReference>
<comment type="subcellular location">
    <subcellularLocation>
        <location evidence="1 6">Bacterial flagellum basal body</location>
    </subcellularLocation>
</comment>
<gene>
    <name evidence="9" type="ORF">AWI28_09995</name>
</gene>
<dbReference type="InterPro" id="IPR001444">
    <property type="entry name" value="Flag_bb_rod_N"/>
</dbReference>
<feature type="domain" description="Flagellar basal body rod protein N-terminal" evidence="7">
    <location>
        <begin position="8"/>
        <end position="34"/>
    </location>
</feature>
<evidence type="ECO:0000313" key="10">
    <source>
        <dbReference type="Proteomes" id="UP000064715"/>
    </source>
</evidence>
<dbReference type="AlphaFoldDB" id="A0A0X4EW61"/>
<evidence type="ECO:0000256" key="3">
    <source>
        <dbReference type="ARBA" id="ARBA00017941"/>
    </source>
</evidence>